<evidence type="ECO:0008006" key="4">
    <source>
        <dbReference type="Google" id="ProtNLM"/>
    </source>
</evidence>
<gene>
    <name evidence="2" type="ORF">ACWI_36300</name>
</gene>
<comment type="caution">
    <text evidence="2">The sequence shown here is derived from an EMBL/GenBank/DDBJ whole genome shotgun (WGS) entry which is preliminary data.</text>
</comment>
<keyword evidence="1" id="KW-0732">Signal</keyword>
<evidence type="ECO:0000313" key="2">
    <source>
        <dbReference type="EMBL" id="OFV68902.1"/>
    </source>
</evidence>
<dbReference type="Gene3D" id="2.60.40.1220">
    <property type="match status" value="3"/>
</dbReference>
<dbReference type="Proteomes" id="UP000176244">
    <property type="component" value="Unassembled WGS sequence"/>
</dbReference>
<organism evidence="2 3">
    <name type="scientific">Acetobacterium wieringae</name>
    <dbReference type="NCBI Taxonomy" id="52694"/>
    <lineage>
        <taxon>Bacteria</taxon>
        <taxon>Bacillati</taxon>
        <taxon>Bacillota</taxon>
        <taxon>Clostridia</taxon>
        <taxon>Eubacteriales</taxon>
        <taxon>Eubacteriaceae</taxon>
        <taxon>Acetobacterium</taxon>
    </lineage>
</organism>
<sequence>MPKVADVTVVDATRINVNYNTAMDIVTMGTASKYSVSGNTVASVEVSADHKVATLTLGTPLTNVDANTTVGVNGVKDPYNNEIKNFAKVYVLSDKVRPVAGSLVWDDSQTLSFTIDKDADLDTTNTSGNAKNVNAFVAVYDANGIKKFGLINTGTQATYVTANNQSKVTVNVAGLTAGNYTLQVVGLKDKATNLINPNPTIQSFTITNDTTAPAVTSITPVGYAGGNATFDVVFTERLQANPTIDIDDVTKAIGTPVVSADGKTYTITVTTTSGLHKVTVKNFKDLAGNSGTAVAQMVTFTASSPQLVSAQYQPTAGGNKIVVKFDRNIVADTPADITAGSYVYDNVQYALSTLTDGGKIDKSALTVADIDNDGIKELLINADDYSGTAGAVTALPVGSYTVTLPAGEVKDAAGQANTAKTLTFVVPSNASVTTTASPAAKGTAANGDANYVDVTFTQKVTDATALNLANYKVEGSQVFTNAVFTDSTKKIVRLTMAAGAIQTNGSYTVTVDNVVDTNGNAVQAFSGAVTLYENVKPFIALAEVNATNNVKVTFNEALTGTINNADLEVYVNGSKVASTVSFTSGASIANITLTTPLADTTSTVVVKTASTFSVVDANKNEAVTGFEKTAVWNVVVDTTAPTLSAISAGNLAATTADLTFTSDEAGTYYYLVYAAADAAPTAATVKAQGTAVTKGTAAATAAAQTVNMTGLTTATAYKAYVVVEDAAGNLSTVGATASFTTL</sequence>
<accession>A0A1F2PDE3</accession>
<dbReference type="AlphaFoldDB" id="A0A1F2PDE3"/>
<protein>
    <recommendedName>
        <fullName evidence="4">SbsA Ig-like domain-containing protein</fullName>
    </recommendedName>
</protein>
<evidence type="ECO:0000313" key="3">
    <source>
        <dbReference type="Proteomes" id="UP000176244"/>
    </source>
</evidence>
<dbReference type="STRING" id="52694.ACWI_36300"/>
<dbReference type="InterPro" id="IPR014755">
    <property type="entry name" value="Cu-Rt/internalin_Ig-like"/>
</dbReference>
<dbReference type="EMBL" id="LKEU01000052">
    <property type="protein sequence ID" value="OFV68902.1"/>
    <property type="molecule type" value="Genomic_DNA"/>
</dbReference>
<proteinExistence type="predicted"/>
<evidence type="ECO:0000256" key="1">
    <source>
        <dbReference type="ARBA" id="ARBA00022729"/>
    </source>
</evidence>
<reference evidence="2 3" key="1">
    <citation type="submission" date="2015-09" db="EMBL/GenBank/DDBJ databases">
        <title>Genome sequence of Acetobacterium wieringae DSM 1911.</title>
        <authorList>
            <person name="Poehlein A."/>
            <person name="Bengelsdorf F.R."/>
            <person name="Schiel-Bengelsdorf B."/>
            <person name="Duerre P."/>
            <person name="Daniel R."/>
        </authorList>
    </citation>
    <scope>NUCLEOTIDE SEQUENCE [LARGE SCALE GENOMIC DNA]</scope>
    <source>
        <strain evidence="2 3">DSM 1911</strain>
    </source>
</reference>
<dbReference type="RefSeq" id="WP_175440988.1">
    <property type="nucleotide sequence ID" value="NZ_LKEU01000052.1"/>
</dbReference>
<name>A0A1F2PDE3_9FIRM</name>